<protein>
    <submittedName>
        <fullName evidence="7">Leucine rich repeat family protein</fullName>
    </submittedName>
</protein>
<dbReference type="OrthoDB" id="1904536at2759"/>
<feature type="compositionally biased region" description="Acidic residues" evidence="6">
    <location>
        <begin position="350"/>
        <end position="364"/>
    </location>
</feature>
<feature type="compositionally biased region" description="Low complexity" evidence="6">
    <location>
        <begin position="338"/>
        <end position="349"/>
    </location>
</feature>
<name>A0A077ZTX3_STYLE</name>
<dbReference type="PANTHER" id="PTHR45973:SF9">
    <property type="entry name" value="LEUCINE-RICH REPEAT-CONTAINING PROTEIN 46"/>
    <property type="match status" value="1"/>
</dbReference>
<dbReference type="AlphaFoldDB" id="A0A077ZTX3"/>
<reference evidence="7 8" key="1">
    <citation type="submission" date="2014-06" db="EMBL/GenBank/DDBJ databases">
        <authorList>
            <person name="Swart Estienne"/>
        </authorList>
    </citation>
    <scope>NUCLEOTIDE SEQUENCE [LARGE SCALE GENOMIC DNA]</scope>
    <source>
        <strain evidence="7 8">130c</strain>
    </source>
</reference>
<keyword evidence="2" id="KW-0433">Leucine-rich repeat</keyword>
<evidence type="ECO:0000256" key="1">
    <source>
        <dbReference type="ARBA" id="ARBA00004138"/>
    </source>
</evidence>
<evidence type="ECO:0000313" key="7">
    <source>
        <dbReference type="EMBL" id="CDW73343.1"/>
    </source>
</evidence>
<evidence type="ECO:0000256" key="6">
    <source>
        <dbReference type="SAM" id="MobiDB-lite"/>
    </source>
</evidence>
<dbReference type="Gene3D" id="3.80.10.10">
    <property type="entry name" value="Ribonuclease Inhibitor"/>
    <property type="match status" value="2"/>
</dbReference>
<feature type="compositionally biased region" description="Polar residues" evidence="6">
    <location>
        <begin position="1"/>
        <end position="10"/>
    </location>
</feature>
<accession>A0A077ZTX3</accession>
<dbReference type="PANTHER" id="PTHR45973">
    <property type="entry name" value="PROTEIN PHOSPHATASE 1 REGULATORY SUBUNIT SDS22-RELATED"/>
    <property type="match status" value="1"/>
</dbReference>
<dbReference type="OMA" id="CSTHNDS"/>
<gene>
    <name evidence="7" type="primary">Contig7681.g8190</name>
    <name evidence="7" type="ORF">STYLEM_2319</name>
</gene>
<comment type="subcellular location">
    <subcellularLocation>
        <location evidence="1">Cell projection</location>
        <location evidence="1">Cilium</location>
    </subcellularLocation>
</comment>
<sequence>MSSTQCSTHNDSMDGDSSHGGRQLTQKFLKELFKKEWKMYYRTPELNEKLYLHYKGVTKIEGLQDNVKLRSLYLQENLIEKMEGLDTLTDLCQLNLSDNIIQKVEGLAALTKLETIQLKRNRIGKGLNSVNSQQPQIMSEDEAGQPISTCIGDLEGLLECPSLTVLDISDNYIEDPAILPEILEKLPNLAVLYLQGNPVVKKIRNYRKTLIARIPTLKYLDDRPVFDEDRRYAEAFARGGLDEERKERDILKQEKEDAHWKNHEAFREMIRKAREEKKQAEDEAKKKVEEEILKQDNEKAQPNQEEQIQPEESNEELNQSIQKAPSPEKFAQEESQPESNNIEQDNNANNDEDEEPPELEQVDLELERLRELEQTKEQKQKEWLKQVTYQNAQDSKELDKPFIPWDDSCDLPKPDLDAIQKRVELLKEQQVHEETPLIEQQQRQDEVGVELEVEAEAEERSQDLIVGEEDDNDNEKLDYTDLDELD</sequence>
<evidence type="ECO:0000256" key="4">
    <source>
        <dbReference type="ARBA" id="ARBA00023069"/>
    </source>
</evidence>
<evidence type="ECO:0000256" key="5">
    <source>
        <dbReference type="ARBA" id="ARBA00023273"/>
    </source>
</evidence>
<dbReference type="InterPro" id="IPR050576">
    <property type="entry name" value="Cilia_flagella_integrity"/>
</dbReference>
<dbReference type="SMART" id="SM00365">
    <property type="entry name" value="LRR_SD22"/>
    <property type="match status" value="4"/>
</dbReference>
<feature type="region of interest" description="Disordered" evidence="6">
    <location>
        <begin position="1"/>
        <end position="21"/>
    </location>
</feature>
<organism evidence="7 8">
    <name type="scientific">Stylonychia lemnae</name>
    <name type="common">Ciliate</name>
    <dbReference type="NCBI Taxonomy" id="5949"/>
    <lineage>
        <taxon>Eukaryota</taxon>
        <taxon>Sar</taxon>
        <taxon>Alveolata</taxon>
        <taxon>Ciliophora</taxon>
        <taxon>Intramacronucleata</taxon>
        <taxon>Spirotrichea</taxon>
        <taxon>Stichotrichia</taxon>
        <taxon>Sporadotrichida</taxon>
        <taxon>Oxytrichidae</taxon>
        <taxon>Stylonychinae</taxon>
        <taxon>Stylonychia</taxon>
    </lineage>
</organism>
<keyword evidence="8" id="KW-1185">Reference proteome</keyword>
<dbReference type="SUPFAM" id="SSF52058">
    <property type="entry name" value="L domain-like"/>
    <property type="match status" value="1"/>
</dbReference>
<feature type="region of interest" description="Disordered" evidence="6">
    <location>
        <begin position="292"/>
        <end position="364"/>
    </location>
</feature>
<dbReference type="InterPro" id="IPR032675">
    <property type="entry name" value="LRR_dom_sf"/>
</dbReference>
<proteinExistence type="predicted"/>
<keyword evidence="3" id="KW-0677">Repeat</keyword>
<keyword evidence="5" id="KW-0966">Cell projection</keyword>
<dbReference type="Proteomes" id="UP000039865">
    <property type="component" value="Unassembled WGS sequence"/>
</dbReference>
<feature type="region of interest" description="Disordered" evidence="6">
    <location>
        <begin position="391"/>
        <end position="413"/>
    </location>
</feature>
<evidence type="ECO:0000256" key="2">
    <source>
        <dbReference type="ARBA" id="ARBA00022614"/>
    </source>
</evidence>
<evidence type="ECO:0000256" key="3">
    <source>
        <dbReference type="ARBA" id="ARBA00022737"/>
    </source>
</evidence>
<keyword evidence="4" id="KW-0969">Cilium</keyword>
<feature type="region of interest" description="Disordered" evidence="6">
    <location>
        <begin position="454"/>
        <end position="486"/>
    </location>
</feature>
<dbReference type="PROSITE" id="PS51450">
    <property type="entry name" value="LRR"/>
    <property type="match status" value="2"/>
</dbReference>
<evidence type="ECO:0000313" key="8">
    <source>
        <dbReference type="Proteomes" id="UP000039865"/>
    </source>
</evidence>
<dbReference type="EMBL" id="CCKQ01002251">
    <property type="protein sequence ID" value="CDW73343.1"/>
    <property type="molecule type" value="Genomic_DNA"/>
</dbReference>
<dbReference type="InterPro" id="IPR001611">
    <property type="entry name" value="Leu-rich_rpt"/>
</dbReference>
<dbReference type="InParanoid" id="A0A077ZTX3"/>